<feature type="signal peptide" evidence="1">
    <location>
        <begin position="1"/>
        <end position="18"/>
    </location>
</feature>
<evidence type="ECO:0000313" key="2">
    <source>
        <dbReference type="EMBL" id="RMY24363.1"/>
    </source>
</evidence>
<accession>A0A3M7AA74</accession>
<gene>
    <name evidence="2" type="ORF">D0867_01439</name>
</gene>
<dbReference type="EMBL" id="QWIL01000085">
    <property type="protein sequence ID" value="RMY24363.1"/>
    <property type="molecule type" value="Genomic_DNA"/>
</dbReference>
<evidence type="ECO:0000256" key="1">
    <source>
        <dbReference type="SAM" id="SignalP"/>
    </source>
</evidence>
<organism evidence="2 3">
    <name type="scientific">Hortaea werneckii</name>
    <name type="common">Black yeast</name>
    <name type="synonym">Cladosporium werneckii</name>
    <dbReference type="NCBI Taxonomy" id="91943"/>
    <lineage>
        <taxon>Eukaryota</taxon>
        <taxon>Fungi</taxon>
        <taxon>Dikarya</taxon>
        <taxon>Ascomycota</taxon>
        <taxon>Pezizomycotina</taxon>
        <taxon>Dothideomycetes</taxon>
        <taxon>Dothideomycetidae</taxon>
        <taxon>Mycosphaerellales</taxon>
        <taxon>Teratosphaeriaceae</taxon>
        <taxon>Hortaea</taxon>
    </lineage>
</organism>
<dbReference type="OrthoDB" id="3866075at2759"/>
<name>A0A3M7AA74_HORWE</name>
<feature type="chain" id="PRO_5018178686" evidence="1">
    <location>
        <begin position="19"/>
        <end position="251"/>
    </location>
</feature>
<sequence>MGLLSLLLLSAIAGNAIAAPVLGGSVNEGKVVDSVVDPVVNTANGAVDDVLEKKRGLLIDHGYELDRRLIDGKVDVGETVDAVVAAVKETLDDALSKRDDAHPIDDIEQTADGLVADVADTVLRKRLVGGLVDAGQTVDDVVYTVKETADGALERRLVDGKVDVGNTVNGAVSTANEVVDGALERRLVDGKVDAGDTVDDAVSTAKNTVDGALQRRALGGSVPVGGTVDSVVNPTVDVANGAVDDVLERRA</sequence>
<dbReference type="Proteomes" id="UP000271337">
    <property type="component" value="Unassembled WGS sequence"/>
</dbReference>
<dbReference type="AlphaFoldDB" id="A0A3M7AA74"/>
<comment type="caution">
    <text evidence="2">The sequence shown here is derived from an EMBL/GenBank/DDBJ whole genome shotgun (WGS) entry which is preliminary data.</text>
</comment>
<proteinExistence type="predicted"/>
<keyword evidence="1" id="KW-0732">Signal</keyword>
<evidence type="ECO:0000313" key="3">
    <source>
        <dbReference type="Proteomes" id="UP000271337"/>
    </source>
</evidence>
<protein>
    <submittedName>
        <fullName evidence="2">Uncharacterized protein</fullName>
    </submittedName>
</protein>
<reference evidence="2 3" key="1">
    <citation type="journal article" date="2018" name="BMC Genomics">
        <title>Genomic evidence for intraspecific hybridization in a clonal and extremely halotolerant yeast.</title>
        <authorList>
            <person name="Gostincar C."/>
            <person name="Stajich J.E."/>
            <person name="Zupancic J."/>
            <person name="Zalar P."/>
            <person name="Gunde-Cimerman N."/>
        </authorList>
    </citation>
    <scope>NUCLEOTIDE SEQUENCE [LARGE SCALE GENOMIC DNA]</scope>
    <source>
        <strain evidence="2 3">EXF-6669</strain>
    </source>
</reference>